<dbReference type="eggNOG" id="COG2856">
    <property type="taxonomic scope" value="Bacteria"/>
</dbReference>
<dbReference type="EMBL" id="HE796683">
    <property type="protein sequence ID" value="CCH02734.1"/>
    <property type="molecule type" value="Genomic_DNA"/>
</dbReference>
<keyword evidence="2" id="KW-1185">Reference proteome</keyword>
<name>I0KF31_9BACT</name>
<sequence>METPTTAASIEAQQRGITPELAAFGQHKHIPAIIEKNVLTALSFYPELADTVIHFEFRQYIKSSVMLAQPVFSSLLGPRQHRTYRIYISALFRLTHTAIPIHQLPDEIMIGWIGHELGHIMDYEQRSNLGMVRFGLSYLLSARYVKEAEQLADGYAVNHGLGNYLIATKRFILDHTELPQAYKDKIARLYVSPEEITEQVRRLETEKLDAQRAAL</sequence>
<reference evidence="1 2" key="1">
    <citation type="journal article" date="2012" name="J. Bacteriol.">
        <title>Genome Sequence of Fibrella aestuarina BUZ 2T, a Filamentous Marine Bacterium.</title>
        <authorList>
            <person name="Filippini M."/>
            <person name="Qi W."/>
            <person name="Blom J."/>
            <person name="Goesmann A."/>
            <person name="Smits T.H."/>
            <person name="Bagheri H.C."/>
        </authorList>
    </citation>
    <scope>NUCLEOTIDE SEQUENCE [LARGE SCALE GENOMIC DNA]</scope>
    <source>
        <strain evidence="2">BUZ 2T</strain>
    </source>
</reference>
<dbReference type="Proteomes" id="UP000011058">
    <property type="component" value="Chromosome"/>
</dbReference>
<dbReference type="AlphaFoldDB" id="I0KF31"/>
<dbReference type="HOGENOM" id="CLU_100520_0_0_10"/>
<dbReference type="OrthoDB" id="1098088at2"/>
<evidence type="ECO:0000313" key="1">
    <source>
        <dbReference type="EMBL" id="CCH02734.1"/>
    </source>
</evidence>
<dbReference type="KEGG" id="fae:FAES_4735"/>
<accession>I0KF31</accession>
<dbReference type="STRING" id="1166018.FAES_4735"/>
<dbReference type="RefSeq" id="WP_015333833.1">
    <property type="nucleotide sequence ID" value="NC_020054.1"/>
</dbReference>
<gene>
    <name evidence="1" type="ORF">FAES_4735</name>
</gene>
<evidence type="ECO:0000313" key="2">
    <source>
        <dbReference type="Proteomes" id="UP000011058"/>
    </source>
</evidence>
<organism evidence="1 2">
    <name type="scientific">Fibrella aestuarina BUZ 2</name>
    <dbReference type="NCBI Taxonomy" id="1166018"/>
    <lineage>
        <taxon>Bacteria</taxon>
        <taxon>Pseudomonadati</taxon>
        <taxon>Bacteroidota</taxon>
        <taxon>Cytophagia</taxon>
        <taxon>Cytophagales</taxon>
        <taxon>Spirosomataceae</taxon>
        <taxon>Fibrella</taxon>
    </lineage>
</organism>
<protein>
    <recommendedName>
        <fullName evidence="3">Peptidase M48 domain-containing protein</fullName>
    </recommendedName>
</protein>
<proteinExistence type="predicted"/>
<evidence type="ECO:0008006" key="3">
    <source>
        <dbReference type="Google" id="ProtNLM"/>
    </source>
</evidence>
<dbReference type="PATRIC" id="fig|1166018.3.peg.1703"/>